<organism evidence="2 3">
    <name type="scientific">Aspergillus campestris (strain IBT 28561)</name>
    <dbReference type="NCBI Taxonomy" id="1392248"/>
    <lineage>
        <taxon>Eukaryota</taxon>
        <taxon>Fungi</taxon>
        <taxon>Dikarya</taxon>
        <taxon>Ascomycota</taxon>
        <taxon>Pezizomycotina</taxon>
        <taxon>Eurotiomycetes</taxon>
        <taxon>Eurotiomycetidae</taxon>
        <taxon>Eurotiales</taxon>
        <taxon>Aspergillaceae</taxon>
        <taxon>Aspergillus</taxon>
        <taxon>Aspergillus subgen. Circumdati</taxon>
    </lineage>
</organism>
<dbReference type="AlphaFoldDB" id="A0A2I1D9F9"/>
<sequence length="83" mass="9655">MKSRTGRVGQLVYEKRVKEEKKLTGRKKKARDTRGCKDAIVPNFAALFILVIAIDDFFLPHHFFLPFHFFRHLSNGYCLTPST</sequence>
<dbReference type="RefSeq" id="XP_024695107.1">
    <property type="nucleotide sequence ID" value="XM_024832569.1"/>
</dbReference>
<evidence type="ECO:0000313" key="3">
    <source>
        <dbReference type="Proteomes" id="UP000234254"/>
    </source>
</evidence>
<dbReference type="VEuPathDB" id="FungiDB:P168DRAFT_113300"/>
<keyword evidence="3" id="KW-1185">Reference proteome</keyword>
<evidence type="ECO:0000313" key="2">
    <source>
        <dbReference type="EMBL" id="PKY06513.1"/>
    </source>
</evidence>
<dbReference type="EMBL" id="MSFM01000003">
    <property type="protein sequence ID" value="PKY06513.1"/>
    <property type="molecule type" value="Genomic_DNA"/>
</dbReference>
<feature type="transmembrane region" description="Helical" evidence="1">
    <location>
        <begin position="39"/>
        <end position="59"/>
    </location>
</feature>
<evidence type="ECO:0000256" key="1">
    <source>
        <dbReference type="SAM" id="Phobius"/>
    </source>
</evidence>
<keyword evidence="1" id="KW-0472">Membrane</keyword>
<name>A0A2I1D9F9_ASPC2</name>
<dbReference type="GeneID" id="36540090"/>
<keyword evidence="1" id="KW-0812">Transmembrane</keyword>
<comment type="caution">
    <text evidence="2">The sequence shown here is derived from an EMBL/GenBank/DDBJ whole genome shotgun (WGS) entry which is preliminary data.</text>
</comment>
<gene>
    <name evidence="2" type="ORF">P168DRAFT_113300</name>
</gene>
<protein>
    <submittedName>
        <fullName evidence="2">Uncharacterized protein</fullName>
    </submittedName>
</protein>
<keyword evidence="1" id="KW-1133">Transmembrane helix</keyword>
<dbReference type="Proteomes" id="UP000234254">
    <property type="component" value="Unassembled WGS sequence"/>
</dbReference>
<proteinExistence type="predicted"/>
<accession>A0A2I1D9F9</accession>
<reference evidence="2" key="1">
    <citation type="submission" date="2016-12" db="EMBL/GenBank/DDBJ databases">
        <title>The genomes of Aspergillus section Nigri reveals drivers in fungal speciation.</title>
        <authorList>
            <consortium name="DOE Joint Genome Institute"/>
            <person name="Vesth T.C."/>
            <person name="Nybo J."/>
            <person name="Theobald S."/>
            <person name="Brandl J."/>
            <person name="Frisvad J.C."/>
            <person name="Nielsen K.F."/>
            <person name="Lyhne E.K."/>
            <person name="Kogle M.E."/>
            <person name="Kuo A."/>
            <person name="Riley R."/>
            <person name="Clum A."/>
            <person name="Nolan M."/>
            <person name="Lipzen A."/>
            <person name="Salamov A."/>
            <person name="Henrissat B."/>
            <person name="Wiebenga A."/>
            <person name="De vries R.P."/>
            <person name="Grigoriev I.V."/>
            <person name="Mortensen U.H."/>
            <person name="Andersen M.R."/>
            <person name="Baker S.E."/>
        </authorList>
    </citation>
    <scope>NUCLEOTIDE SEQUENCE</scope>
    <source>
        <strain evidence="2">IBT 28561</strain>
    </source>
</reference>